<dbReference type="EMBL" id="JAQMWT010000432">
    <property type="protein sequence ID" value="KAJ8601443.1"/>
    <property type="molecule type" value="Genomic_DNA"/>
</dbReference>
<gene>
    <name evidence="1" type="ORF">CTAYLR_005940</name>
</gene>
<reference evidence="1" key="1">
    <citation type="submission" date="2023-01" db="EMBL/GenBank/DDBJ databases">
        <title>Metagenome sequencing of chrysophaentin producing Chrysophaeum taylorii.</title>
        <authorList>
            <person name="Davison J."/>
            <person name="Bewley C."/>
        </authorList>
    </citation>
    <scope>NUCLEOTIDE SEQUENCE</scope>
    <source>
        <strain evidence="1">NIES-1699</strain>
    </source>
</reference>
<protein>
    <submittedName>
        <fullName evidence="1">Uncharacterized protein</fullName>
    </submittedName>
</protein>
<comment type="caution">
    <text evidence="1">The sequence shown here is derived from an EMBL/GenBank/DDBJ whole genome shotgun (WGS) entry which is preliminary data.</text>
</comment>
<dbReference type="AlphaFoldDB" id="A0AAD7UBE1"/>
<accession>A0AAD7UBE1</accession>
<name>A0AAD7UBE1_9STRA</name>
<proteinExistence type="predicted"/>
<sequence>MPGFPKCWPTLFEREDHVERVLRHFHAVLPSHYLELALAATLRERPVFKVVGRVEHEEAYLTSALGKSKCVYYAVEVQLKRGARWETVAHEAKRVDFKLVDESGAAVRILKNDQQVEALGYSWEQEELRGGSRAVHFYGKASDELVELLARRGLEPPAEPNALRAREVTFCAGMVVAALGVVVTSGADNEPPTICPIAADSIPSPTLRQWSDKDRRAWEAVVAHDTPRVMLSDKSRVTESILTSAGLSMSTVTFKVPDGASPGSIVPVRLPDKSTFVNCTIPDGVRPGVTVKLSVHAFARSNSSSSSRSNSGRRSF</sequence>
<keyword evidence="2" id="KW-1185">Reference proteome</keyword>
<evidence type="ECO:0000313" key="1">
    <source>
        <dbReference type="EMBL" id="KAJ8601443.1"/>
    </source>
</evidence>
<dbReference type="Proteomes" id="UP001230188">
    <property type="component" value="Unassembled WGS sequence"/>
</dbReference>
<evidence type="ECO:0000313" key="2">
    <source>
        <dbReference type="Proteomes" id="UP001230188"/>
    </source>
</evidence>
<organism evidence="1 2">
    <name type="scientific">Chrysophaeum taylorii</name>
    <dbReference type="NCBI Taxonomy" id="2483200"/>
    <lineage>
        <taxon>Eukaryota</taxon>
        <taxon>Sar</taxon>
        <taxon>Stramenopiles</taxon>
        <taxon>Ochrophyta</taxon>
        <taxon>Pelagophyceae</taxon>
        <taxon>Pelagomonadales</taxon>
        <taxon>Pelagomonadaceae</taxon>
        <taxon>Chrysophaeum</taxon>
    </lineage>
</organism>